<comment type="caution">
    <text evidence="4">The sequence shown here is derived from an EMBL/GenBank/DDBJ whole genome shotgun (WGS) entry which is preliminary data.</text>
</comment>
<dbReference type="PROSITE" id="PS00018">
    <property type="entry name" value="EF_HAND_1"/>
    <property type="match status" value="1"/>
</dbReference>
<feature type="chain" id="PRO_5045101525" evidence="2">
    <location>
        <begin position="36"/>
        <end position="272"/>
    </location>
</feature>
<keyword evidence="5" id="KW-1185">Reference proteome</keyword>
<name>A0ABV7HIG0_9GAMM</name>
<feature type="compositionally biased region" description="Low complexity" evidence="1">
    <location>
        <begin position="130"/>
        <end position="140"/>
    </location>
</feature>
<dbReference type="InterPro" id="IPR011992">
    <property type="entry name" value="EF-hand-dom_pair"/>
</dbReference>
<dbReference type="RefSeq" id="WP_339616576.1">
    <property type="nucleotide sequence ID" value="NZ_AP031500.1"/>
</dbReference>
<sequence>MSIQMKRNATSNVLARTPLALLLAGLISASPFVLAESGPKVVDEDARTSQVLQAPTFDQVDADGSGELSAEELASYYQQQLDKNGWSDEQVVTRYDANASGGLNPPEYEQLLSTLLDQHIAQMKNSAQQREMQTETQRQADAANRAGTDPYLAERTAKRKEQVQSGYQAGNAVTISEAKQVAPEQLDGLDVVNRNGEDVGEIDKVISKDGRVTEVVVSVGGFMGIGDKEVLVDAKSLQVTGNKVVWNTPMDKEAIDNLPEYKEGDKVSSLGY</sequence>
<evidence type="ECO:0000256" key="1">
    <source>
        <dbReference type="SAM" id="MobiDB-lite"/>
    </source>
</evidence>
<dbReference type="Gene3D" id="1.10.238.10">
    <property type="entry name" value="EF-hand"/>
    <property type="match status" value="1"/>
</dbReference>
<dbReference type="SUPFAM" id="SSF47473">
    <property type="entry name" value="EF-hand"/>
    <property type="match status" value="1"/>
</dbReference>
<dbReference type="InterPro" id="IPR027275">
    <property type="entry name" value="PRC-brl_dom"/>
</dbReference>
<evidence type="ECO:0000313" key="4">
    <source>
        <dbReference type="EMBL" id="MFC3153663.1"/>
    </source>
</evidence>
<feature type="signal peptide" evidence="2">
    <location>
        <begin position="1"/>
        <end position="35"/>
    </location>
</feature>
<keyword evidence="2" id="KW-0732">Signal</keyword>
<accession>A0ABV7HIG0</accession>
<protein>
    <submittedName>
        <fullName evidence="4">PRC-barrel domain-containing protein</fullName>
    </submittedName>
</protein>
<dbReference type="PROSITE" id="PS50222">
    <property type="entry name" value="EF_HAND_2"/>
    <property type="match status" value="1"/>
</dbReference>
<dbReference type="Gene3D" id="2.30.30.240">
    <property type="entry name" value="PRC-barrel domain"/>
    <property type="match status" value="1"/>
</dbReference>
<organism evidence="4 5">
    <name type="scientific">Gilvimarinus japonicus</name>
    <dbReference type="NCBI Taxonomy" id="1796469"/>
    <lineage>
        <taxon>Bacteria</taxon>
        <taxon>Pseudomonadati</taxon>
        <taxon>Pseudomonadota</taxon>
        <taxon>Gammaproteobacteria</taxon>
        <taxon>Cellvibrionales</taxon>
        <taxon>Cellvibrionaceae</taxon>
        <taxon>Gilvimarinus</taxon>
    </lineage>
</organism>
<dbReference type="InterPro" id="IPR011033">
    <property type="entry name" value="PRC_barrel-like_sf"/>
</dbReference>
<dbReference type="PANTHER" id="PTHR36505:SF1">
    <property type="entry name" value="BLR1072 PROTEIN"/>
    <property type="match status" value="1"/>
</dbReference>
<dbReference type="InterPro" id="IPR002048">
    <property type="entry name" value="EF_hand_dom"/>
</dbReference>
<evidence type="ECO:0000256" key="2">
    <source>
        <dbReference type="SAM" id="SignalP"/>
    </source>
</evidence>
<dbReference type="EMBL" id="JBHRTL010000001">
    <property type="protein sequence ID" value="MFC3153663.1"/>
    <property type="molecule type" value="Genomic_DNA"/>
</dbReference>
<dbReference type="Pfam" id="PF13202">
    <property type="entry name" value="EF-hand_5"/>
    <property type="match status" value="1"/>
</dbReference>
<gene>
    <name evidence="4" type="ORF">ACFOEB_00470</name>
</gene>
<feature type="domain" description="EF-hand" evidence="3">
    <location>
        <begin position="57"/>
        <end position="83"/>
    </location>
</feature>
<dbReference type="SUPFAM" id="SSF50346">
    <property type="entry name" value="PRC-barrel domain"/>
    <property type="match status" value="1"/>
</dbReference>
<dbReference type="InterPro" id="IPR018247">
    <property type="entry name" value="EF_Hand_1_Ca_BS"/>
</dbReference>
<evidence type="ECO:0000259" key="3">
    <source>
        <dbReference type="PROSITE" id="PS50222"/>
    </source>
</evidence>
<feature type="region of interest" description="Disordered" evidence="1">
    <location>
        <begin position="130"/>
        <end position="149"/>
    </location>
</feature>
<proteinExistence type="predicted"/>
<dbReference type="Proteomes" id="UP001595548">
    <property type="component" value="Unassembled WGS sequence"/>
</dbReference>
<dbReference type="PANTHER" id="PTHR36505">
    <property type="entry name" value="BLR1072 PROTEIN"/>
    <property type="match status" value="1"/>
</dbReference>
<reference evidence="5" key="1">
    <citation type="journal article" date="2019" name="Int. J. Syst. Evol. Microbiol.">
        <title>The Global Catalogue of Microorganisms (GCM) 10K type strain sequencing project: providing services to taxonomists for standard genome sequencing and annotation.</title>
        <authorList>
            <consortium name="The Broad Institute Genomics Platform"/>
            <consortium name="The Broad Institute Genome Sequencing Center for Infectious Disease"/>
            <person name="Wu L."/>
            <person name="Ma J."/>
        </authorList>
    </citation>
    <scope>NUCLEOTIDE SEQUENCE [LARGE SCALE GENOMIC DNA]</scope>
    <source>
        <strain evidence="5">KCTC 52141</strain>
    </source>
</reference>
<evidence type="ECO:0000313" key="5">
    <source>
        <dbReference type="Proteomes" id="UP001595548"/>
    </source>
</evidence>
<dbReference type="Pfam" id="PF05239">
    <property type="entry name" value="PRC"/>
    <property type="match status" value="1"/>
</dbReference>